<dbReference type="EMBL" id="JAGFWR010000016">
    <property type="protein sequence ID" value="MBO4163697.1"/>
    <property type="molecule type" value="Genomic_DNA"/>
</dbReference>
<accession>A0ABS3VDS0</accession>
<dbReference type="InterPro" id="IPR045428">
    <property type="entry name" value="EACC1"/>
</dbReference>
<dbReference type="Proteomes" id="UP000671399">
    <property type="component" value="Unassembled WGS sequence"/>
</dbReference>
<gene>
    <name evidence="1" type="ORF">JQN83_23175</name>
</gene>
<dbReference type="Pfam" id="PF19953">
    <property type="entry name" value="EACC1"/>
    <property type="match status" value="1"/>
</dbReference>
<keyword evidence="2" id="KW-1185">Reference proteome</keyword>
<sequence>MTAPRSTAPARLVLAPRAAGPHRVPLLAWLHRDPRYRTLVRDAGQAGGRPGFSDAVIIAVVAQGLLPGLFNLVQSWVDQQRTEVSIRLQVGDSEVEIQVSGRSDPAKLLDEAQRALRPDDPGTDVTPAG</sequence>
<comment type="caution">
    <text evidence="1">The sequence shown here is derived from an EMBL/GenBank/DDBJ whole genome shotgun (WGS) entry which is preliminary data.</text>
</comment>
<evidence type="ECO:0000313" key="2">
    <source>
        <dbReference type="Proteomes" id="UP000671399"/>
    </source>
</evidence>
<reference evidence="1 2" key="1">
    <citation type="submission" date="2021-03" db="EMBL/GenBank/DDBJ databases">
        <authorList>
            <person name="Lee D.-H."/>
        </authorList>
    </citation>
    <scope>NUCLEOTIDE SEQUENCE [LARGE SCALE GENOMIC DNA]</scope>
    <source>
        <strain evidence="1 2">MMS20-R2-23</strain>
    </source>
</reference>
<name>A0ABS3VDS0_9ACTN</name>
<dbReference type="RefSeq" id="WP_208569255.1">
    <property type="nucleotide sequence ID" value="NZ_JAGFWR010000016.1"/>
</dbReference>
<proteinExistence type="predicted"/>
<evidence type="ECO:0000313" key="1">
    <source>
        <dbReference type="EMBL" id="MBO4163697.1"/>
    </source>
</evidence>
<organism evidence="1 2">
    <name type="scientific">Micromonospora antibiotica</name>
    <dbReference type="NCBI Taxonomy" id="2807623"/>
    <lineage>
        <taxon>Bacteria</taxon>
        <taxon>Bacillati</taxon>
        <taxon>Actinomycetota</taxon>
        <taxon>Actinomycetes</taxon>
        <taxon>Micromonosporales</taxon>
        <taxon>Micromonosporaceae</taxon>
        <taxon>Micromonospora</taxon>
    </lineage>
</organism>
<protein>
    <submittedName>
        <fullName evidence="1">Uncharacterized protein</fullName>
    </submittedName>
</protein>